<keyword evidence="2 4" id="KW-0067">ATP-binding</keyword>
<dbReference type="Pfam" id="PF00005">
    <property type="entry name" value="ABC_tran"/>
    <property type="match status" value="2"/>
</dbReference>
<dbReference type="GO" id="GO:0005524">
    <property type="term" value="F:ATP binding"/>
    <property type="evidence" value="ECO:0007669"/>
    <property type="project" value="UniProtKB-KW"/>
</dbReference>
<organism evidence="4 5">
    <name type="scientific">Belliella kenyensis</name>
    <dbReference type="NCBI Taxonomy" id="1472724"/>
    <lineage>
        <taxon>Bacteria</taxon>
        <taxon>Pseudomonadati</taxon>
        <taxon>Bacteroidota</taxon>
        <taxon>Cytophagia</taxon>
        <taxon>Cytophagales</taxon>
        <taxon>Cyclobacteriaceae</taxon>
        <taxon>Belliella</taxon>
    </lineage>
</organism>
<comment type="caution">
    <text evidence="4">The sequence shown here is derived from an EMBL/GenBank/DDBJ whole genome shotgun (WGS) entry which is preliminary data.</text>
</comment>
<dbReference type="InterPro" id="IPR003439">
    <property type="entry name" value="ABC_transporter-like_ATP-bd"/>
</dbReference>
<dbReference type="InterPro" id="IPR027417">
    <property type="entry name" value="P-loop_NTPase"/>
</dbReference>
<feature type="domain" description="ABC transporter" evidence="3">
    <location>
        <begin position="7"/>
        <end position="258"/>
    </location>
</feature>
<feature type="domain" description="ABC transporter" evidence="3">
    <location>
        <begin position="280"/>
        <end position="509"/>
    </location>
</feature>
<evidence type="ECO:0000256" key="1">
    <source>
        <dbReference type="ARBA" id="ARBA00022741"/>
    </source>
</evidence>
<dbReference type="PANTHER" id="PTHR43158:SF2">
    <property type="entry name" value="SKFA PEPTIDE EXPORT ATP-BINDING PROTEIN SKFE"/>
    <property type="match status" value="1"/>
</dbReference>
<proteinExistence type="predicted"/>
<accession>A0ABV8EK49</accession>
<reference evidence="5" key="1">
    <citation type="journal article" date="2019" name="Int. J. Syst. Evol. Microbiol.">
        <title>The Global Catalogue of Microorganisms (GCM) 10K type strain sequencing project: providing services to taxonomists for standard genome sequencing and annotation.</title>
        <authorList>
            <consortium name="The Broad Institute Genomics Platform"/>
            <consortium name="The Broad Institute Genome Sequencing Center for Infectious Disease"/>
            <person name="Wu L."/>
            <person name="Ma J."/>
        </authorList>
    </citation>
    <scope>NUCLEOTIDE SEQUENCE [LARGE SCALE GENOMIC DNA]</scope>
    <source>
        <strain evidence="5">CECT 8551</strain>
    </source>
</reference>
<name>A0ABV8EK49_9BACT</name>
<dbReference type="SUPFAM" id="SSF52540">
    <property type="entry name" value="P-loop containing nucleoside triphosphate hydrolases"/>
    <property type="match status" value="2"/>
</dbReference>
<dbReference type="PANTHER" id="PTHR43158">
    <property type="entry name" value="SKFA PEPTIDE EXPORT ATP-BINDING PROTEIN SKFE"/>
    <property type="match status" value="1"/>
</dbReference>
<evidence type="ECO:0000313" key="4">
    <source>
        <dbReference type="EMBL" id="MFC3976677.1"/>
    </source>
</evidence>
<gene>
    <name evidence="4" type="ORF">ACFOUP_09845</name>
</gene>
<sequence length="509" mass="58509">MEKGSFLSLKNIGVKHLGNIIFQEFDFFMEIEQHWAVMFPSVLEKEAFFNTILGKTVVYQGQVTFPFASQYQKQKIASKEVNSYRDLIAHVSQRYTFTNKDNLQNFYFQQRFNATESDTAFSVKEHLTSIKPKRSGYWNIESVLEVFDLIKLQNESLLKLSNGETRRLAIASALLHNPMLFLMDEPLTGLDRETRRLFDHVFQQIANSGIQLILATKFQEIPNIVTHVGIYGTNGMQSMSKSTFLKNKKMDQLDCSNEINGKKLDELFVCPDIPKYEKFVKLNNVNVIYGEKCILKNVSWEIKQGESWSIKGHNGAGKSTLISLLIGEHPQAYANEIYLFDKKRGTGESIWDIKKPIGFVSSDLSRFFPRNQTCKKVILSGFFDTMGLFKKTSAEQDHLAMNWMEFLRIEKYSNVLFHQSPIDIQRFCLLARALVKSPVFLILDEATQGMDENQASLFRQIVNYIGKRPLISILYVSHYDHDIPSIIEKELVLQAGEVFQINGYSIDTP</sequence>
<dbReference type="RefSeq" id="WP_241296293.1">
    <property type="nucleotide sequence ID" value="NZ_JAKZGR010000013.1"/>
</dbReference>
<keyword evidence="5" id="KW-1185">Reference proteome</keyword>
<dbReference type="PROSITE" id="PS50893">
    <property type="entry name" value="ABC_TRANSPORTER_2"/>
    <property type="match status" value="2"/>
</dbReference>
<protein>
    <submittedName>
        <fullName evidence="4">ATP-binding cassette domain-containing protein</fullName>
    </submittedName>
</protein>
<dbReference type="SMART" id="SM00382">
    <property type="entry name" value="AAA"/>
    <property type="match status" value="1"/>
</dbReference>
<dbReference type="InterPro" id="IPR003593">
    <property type="entry name" value="AAA+_ATPase"/>
</dbReference>
<keyword evidence="1" id="KW-0547">Nucleotide-binding</keyword>
<dbReference type="Gene3D" id="3.40.50.300">
    <property type="entry name" value="P-loop containing nucleotide triphosphate hydrolases"/>
    <property type="match status" value="2"/>
</dbReference>
<dbReference type="Proteomes" id="UP001595766">
    <property type="component" value="Unassembled WGS sequence"/>
</dbReference>
<evidence type="ECO:0000313" key="5">
    <source>
        <dbReference type="Proteomes" id="UP001595766"/>
    </source>
</evidence>
<evidence type="ECO:0000256" key="2">
    <source>
        <dbReference type="ARBA" id="ARBA00022840"/>
    </source>
</evidence>
<dbReference type="EMBL" id="JBHSAV010000045">
    <property type="protein sequence ID" value="MFC3976677.1"/>
    <property type="molecule type" value="Genomic_DNA"/>
</dbReference>
<evidence type="ECO:0000259" key="3">
    <source>
        <dbReference type="PROSITE" id="PS50893"/>
    </source>
</evidence>